<dbReference type="AlphaFoldDB" id="A0A834RA32"/>
<evidence type="ECO:0000256" key="7">
    <source>
        <dbReference type="ARBA" id="ARBA00023242"/>
    </source>
</evidence>
<evidence type="ECO:0000313" key="10">
    <source>
        <dbReference type="Proteomes" id="UP000070412"/>
    </source>
</evidence>
<name>A0A834RA32_SARSC</name>
<dbReference type="Pfam" id="PF05700">
    <property type="entry name" value="BCAS2"/>
    <property type="match status" value="1"/>
</dbReference>
<evidence type="ECO:0000256" key="4">
    <source>
        <dbReference type="ARBA" id="ARBA00022664"/>
    </source>
</evidence>
<evidence type="ECO:0000256" key="2">
    <source>
        <dbReference type="ARBA" id="ARBA00010788"/>
    </source>
</evidence>
<dbReference type="PANTHER" id="PTHR13296">
    <property type="entry name" value="BCAS2 PROTEIN"/>
    <property type="match status" value="1"/>
</dbReference>
<keyword evidence="4" id="KW-0507">mRNA processing</keyword>
<proteinExistence type="inferred from homology"/>
<sequence length="203" mass="23841">MRRFEKMNPNIVDSLPYLDHEINDSEIHQLVINLIADETQRYKQTKNYLELMPQLPPLELNAFETEILKNEFDRMTNAKPMEQLNMKRYELPSPTPDKLNDIVSWQNSLNNSMAQLHHQLIRIQNLELLEQYGTEAWSATTLHTERMEVNLIRKNEQTTAGEKLKILEEKWVELVSKNYDLEGACDQLESEINSLKSRIPCDS</sequence>
<reference evidence="8" key="2">
    <citation type="submission" date="2020-01" db="EMBL/GenBank/DDBJ databases">
        <authorList>
            <person name="Korhonen P.K.K."/>
            <person name="Guangxu M.G."/>
            <person name="Wang T.W."/>
            <person name="Stroehlein A.J.S."/>
            <person name="Young N.D."/>
            <person name="Ang C.-S.A."/>
            <person name="Fernando D.W.F."/>
            <person name="Lu H.L."/>
            <person name="Taylor S.T."/>
            <person name="Ehtesham M.E.M."/>
            <person name="Najaraj S.H.N."/>
            <person name="Harsha G.H.G."/>
            <person name="Madugundu A.M."/>
            <person name="Renuse S.R."/>
            <person name="Holt D.H."/>
            <person name="Pandey A.P."/>
            <person name="Papenfuss A.P."/>
            <person name="Gasser R.B.G."/>
            <person name="Fischer K.F."/>
        </authorList>
    </citation>
    <scope>NUCLEOTIDE SEQUENCE</scope>
    <source>
        <strain evidence="8">SSS_KF_BRIS2020</strain>
    </source>
</reference>
<evidence type="ECO:0000313" key="8">
    <source>
        <dbReference type="EMBL" id="KAF7492925.1"/>
    </source>
</evidence>
<organism evidence="8">
    <name type="scientific">Sarcoptes scabiei</name>
    <name type="common">Itch mite</name>
    <name type="synonym">Acarus scabiei</name>
    <dbReference type="NCBI Taxonomy" id="52283"/>
    <lineage>
        <taxon>Eukaryota</taxon>
        <taxon>Metazoa</taxon>
        <taxon>Ecdysozoa</taxon>
        <taxon>Arthropoda</taxon>
        <taxon>Chelicerata</taxon>
        <taxon>Arachnida</taxon>
        <taxon>Acari</taxon>
        <taxon>Acariformes</taxon>
        <taxon>Sarcoptiformes</taxon>
        <taxon>Astigmata</taxon>
        <taxon>Psoroptidia</taxon>
        <taxon>Sarcoptoidea</taxon>
        <taxon>Sarcoptidae</taxon>
        <taxon>Sarcoptinae</taxon>
        <taxon>Sarcoptes</taxon>
    </lineage>
</organism>
<dbReference type="PANTHER" id="PTHR13296:SF0">
    <property type="entry name" value="PRE-MRNA-SPLICING FACTOR SPF27"/>
    <property type="match status" value="1"/>
</dbReference>
<dbReference type="GO" id="GO:0000974">
    <property type="term" value="C:Prp19 complex"/>
    <property type="evidence" value="ECO:0007669"/>
    <property type="project" value="TreeGrafter"/>
</dbReference>
<dbReference type="GO" id="GO:0071011">
    <property type="term" value="C:precatalytic spliceosome"/>
    <property type="evidence" value="ECO:0007669"/>
    <property type="project" value="TreeGrafter"/>
</dbReference>
<accession>A0A834RA32</accession>
<comment type="subcellular location">
    <subcellularLocation>
        <location evidence="1">Nucleus</location>
    </subcellularLocation>
</comment>
<dbReference type="InterPro" id="IPR008409">
    <property type="entry name" value="SPF27"/>
</dbReference>
<evidence type="ECO:0000256" key="5">
    <source>
        <dbReference type="ARBA" id="ARBA00022728"/>
    </source>
</evidence>
<keyword evidence="5" id="KW-0747">Spliceosome</keyword>
<dbReference type="EnsemblMetazoa" id="SSS_4891s_mrna">
    <property type="protein sequence ID" value="KAF7492925.1"/>
    <property type="gene ID" value="SSS_4891"/>
</dbReference>
<dbReference type="OrthoDB" id="205794at2759"/>
<reference evidence="9" key="3">
    <citation type="submission" date="2022-06" db="UniProtKB">
        <authorList>
            <consortium name="EnsemblMetazoa"/>
        </authorList>
    </citation>
    <scope>IDENTIFICATION</scope>
</reference>
<protein>
    <recommendedName>
        <fullName evidence="3">Pre-mRNA-splicing factor SPF27</fullName>
    </recommendedName>
</protein>
<dbReference type="GO" id="GO:0008380">
    <property type="term" value="P:RNA splicing"/>
    <property type="evidence" value="ECO:0007669"/>
    <property type="project" value="UniProtKB-KW"/>
</dbReference>
<dbReference type="GO" id="GO:0006397">
    <property type="term" value="P:mRNA processing"/>
    <property type="evidence" value="ECO:0007669"/>
    <property type="project" value="UniProtKB-KW"/>
</dbReference>
<gene>
    <name evidence="8" type="ORF">SSS_4891</name>
</gene>
<keyword evidence="10" id="KW-1185">Reference proteome</keyword>
<dbReference type="EMBL" id="WVUK01000056">
    <property type="protein sequence ID" value="KAF7492925.1"/>
    <property type="molecule type" value="Genomic_DNA"/>
</dbReference>
<reference evidence="10" key="1">
    <citation type="journal article" date="2020" name="PLoS Negl. Trop. Dis.">
        <title>High-quality nuclear genome for Sarcoptes scabiei-A critical resource for a neglected parasite.</title>
        <authorList>
            <person name="Korhonen P.K."/>
            <person name="Gasser R.B."/>
            <person name="Ma G."/>
            <person name="Wang T."/>
            <person name="Stroehlein A.J."/>
            <person name="Young N.D."/>
            <person name="Ang C.S."/>
            <person name="Fernando D.D."/>
            <person name="Lu H.C."/>
            <person name="Taylor S."/>
            <person name="Reynolds S.L."/>
            <person name="Mofiz E."/>
            <person name="Najaraj S.H."/>
            <person name="Gowda H."/>
            <person name="Madugundu A."/>
            <person name="Renuse S."/>
            <person name="Holt D."/>
            <person name="Pandey A."/>
            <person name="Papenfuss A.T."/>
            <person name="Fischer K."/>
        </authorList>
    </citation>
    <scope>NUCLEOTIDE SEQUENCE [LARGE SCALE GENOMIC DNA]</scope>
</reference>
<comment type="similarity">
    <text evidence="2">Belongs to the SPF27 family.</text>
</comment>
<evidence type="ECO:0000256" key="1">
    <source>
        <dbReference type="ARBA" id="ARBA00004123"/>
    </source>
</evidence>
<dbReference type="Proteomes" id="UP000070412">
    <property type="component" value="Unassembled WGS sequence"/>
</dbReference>
<keyword evidence="7" id="KW-0539">Nucleus</keyword>
<evidence type="ECO:0000256" key="6">
    <source>
        <dbReference type="ARBA" id="ARBA00023187"/>
    </source>
</evidence>
<dbReference type="GO" id="GO:0071013">
    <property type="term" value="C:catalytic step 2 spliceosome"/>
    <property type="evidence" value="ECO:0007669"/>
    <property type="project" value="TreeGrafter"/>
</dbReference>
<keyword evidence="6" id="KW-0508">mRNA splicing</keyword>
<evidence type="ECO:0000256" key="3">
    <source>
        <dbReference type="ARBA" id="ARBA00014158"/>
    </source>
</evidence>
<evidence type="ECO:0000313" key="9">
    <source>
        <dbReference type="EnsemblMetazoa" id="KAF7492925.1"/>
    </source>
</evidence>